<evidence type="ECO:0000313" key="5">
    <source>
        <dbReference type="EMBL" id="QDU85530.1"/>
    </source>
</evidence>
<feature type="compositionally biased region" description="Basic and acidic residues" evidence="3">
    <location>
        <begin position="744"/>
        <end position="768"/>
    </location>
</feature>
<dbReference type="GO" id="GO:0160150">
    <property type="term" value="F:tRNA pseudouridine(13) synthase activity"/>
    <property type="evidence" value="ECO:0007669"/>
    <property type="project" value="UniProtKB-EC"/>
</dbReference>
<dbReference type="PANTHER" id="PTHR13326:SF21">
    <property type="entry name" value="PSEUDOURIDYLATE SYNTHASE PUS7L"/>
    <property type="match status" value="1"/>
</dbReference>
<evidence type="ECO:0000256" key="2">
    <source>
        <dbReference type="ARBA" id="ARBA00023235"/>
    </source>
</evidence>
<dbReference type="Gene3D" id="1.10.1510.30">
    <property type="match status" value="1"/>
</dbReference>
<dbReference type="PROSITE" id="PS50984">
    <property type="entry name" value="TRUD"/>
    <property type="match status" value="1"/>
</dbReference>
<accession>A0A518D225</accession>
<dbReference type="EC" id="5.4.99.27" evidence="5"/>
<dbReference type="GO" id="GO:0006396">
    <property type="term" value="P:RNA processing"/>
    <property type="evidence" value="ECO:0007669"/>
    <property type="project" value="UniProtKB-ARBA"/>
</dbReference>
<dbReference type="RefSeq" id="WP_145189050.1">
    <property type="nucleotide sequence ID" value="NZ_CP036290.1"/>
</dbReference>
<keyword evidence="6" id="KW-1185">Reference proteome</keyword>
<sequence>MKLKLRPTDFRVREVLRDGYIGSSGDFNVYRITKRKLTSPEAATILATAAGVEAADVSMAGLKDRQGVTIQFMSVPGGRRVDIADPDLRIEAVGRADRPLESTDSDGNAFDIAVRALDSHELHSLRENMQVVREVGVPNYFDDQRFGNLRYNQGWVAKDLIAGRAEEALKRLLTAQSEYEQAHDARFKSGLLDAWGDWDRCLAYAKHRGQHRSLFQHLVERPNDFGGAFRYVATRIRLIHMYAWQSHLFNRALAERVRRNTTVEDRVVVSSIEGAFPCPGAKWPMEIGDSLLLPGAGLDDAIDSDEYDLYRDLLAEEGITPGQHRIEGIEGFGLKAERRPVRVIPQHLRVRPAEDDRESRGLKMVRVRFELPRGAYASLVVKRLVGNSEREERDERGERGGHEHRRPRTLAAGGFDAGARTRGGRPGGGYRGGDTRSGGGGYRGRDERSGGGGYRGGSDRSSGGGYRGGDDRSSGGGYRGGGDRSSGGGYRGGDDRSSGGGYRGGDDRSSGGGYRGGNDRSSGGGYRGGDDRSSGGGYRGGDDRSSGGGYRGGSDRSSGGGYRGGNDRSSGGGYRGGNDRSSGGGYRGGDDRSSGGGYRGGDDRSSGGGYRGGDDRSSGGGYRGGNDRSSGGGYRGGNDRSSGGGYRGGDDRSSGGGYRGADDRSSGGGYRGADDRSSGGGYRGGSDRSSGGGYRGGNDRSSGGGYRGGDDRSRGGGYRGGQRGRDERPSFGDRDGATRSGRGPQKEPLPDRERQDQRPPRPRDTDSE</sequence>
<evidence type="ECO:0000259" key="4">
    <source>
        <dbReference type="PROSITE" id="PS50984"/>
    </source>
</evidence>
<comment type="similarity">
    <text evidence="1">Belongs to the pseudouridine synthase TruD family.</text>
</comment>
<dbReference type="GO" id="GO:0003723">
    <property type="term" value="F:RNA binding"/>
    <property type="evidence" value="ECO:0007669"/>
    <property type="project" value="InterPro"/>
</dbReference>
<dbReference type="Gene3D" id="3.30.70.3160">
    <property type="match status" value="1"/>
</dbReference>
<dbReference type="GO" id="GO:0001522">
    <property type="term" value="P:pseudouridine synthesis"/>
    <property type="evidence" value="ECO:0007669"/>
    <property type="project" value="InterPro"/>
</dbReference>
<dbReference type="InterPro" id="IPR042214">
    <property type="entry name" value="TruD_catalytic"/>
</dbReference>
<evidence type="ECO:0000256" key="3">
    <source>
        <dbReference type="SAM" id="MobiDB-lite"/>
    </source>
</evidence>
<gene>
    <name evidence="5" type="primary">truD_2</name>
    <name evidence="5" type="ORF">Pla163_26620</name>
</gene>
<feature type="compositionally biased region" description="Basic and acidic residues" evidence="3">
    <location>
        <begin position="723"/>
        <end position="737"/>
    </location>
</feature>
<dbReference type="InterPro" id="IPR001656">
    <property type="entry name" value="PsdUridine_synth_TruD"/>
</dbReference>
<feature type="compositionally biased region" description="Gly residues" evidence="3">
    <location>
        <begin position="678"/>
        <end position="707"/>
    </location>
</feature>
<protein>
    <submittedName>
        <fullName evidence="5">tRNA pseudouridine synthase D</fullName>
        <ecNumber evidence="5">5.4.99.27</ecNumber>
    </submittedName>
</protein>
<keyword evidence="2 5" id="KW-0413">Isomerase</keyword>
<reference evidence="5 6" key="1">
    <citation type="submission" date="2019-02" db="EMBL/GenBank/DDBJ databases">
        <title>Deep-cultivation of Planctomycetes and their phenomic and genomic characterization uncovers novel biology.</title>
        <authorList>
            <person name="Wiegand S."/>
            <person name="Jogler M."/>
            <person name="Boedeker C."/>
            <person name="Pinto D."/>
            <person name="Vollmers J."/>
            <person name="Rivas-Marin E."/>
            <person name="Kohn T."/>
            <person name="Peeters S.H."/>
            <person name="Heuer A."/>
            <person name="Rast P."/>
            <person name="Oberbeckmann S."/>
            <person name="Bunk B."/>
            <person name="Jeske O."/>
            <person name="Meyerdierks A."/>
            <person name="Storesund J.E."/>
            <person name="Kallscheuer N."/>
            <person name="Luecker S."/>
            <person name="Lage O.M."/>
            <person name="Pohl T."/>
            <person name="Merkel B.J."/>
            <person name="Hornburger P."/>
            <person name="Mueller R.-W."/>
            <person name="Bruemmer F."/>
            <person name="Labrenz M."/>
            <person name="Spormann A.M."/>
            <person name="Op den Camp H."/>
            <person name="Overmann J."/>
            <person name="Amann R."/>
            <person name="Jetten M.S.M."/>
            <person name="Mascher T."/>
            <person name="Medema M.H."/>
            <person name="Devos D.P."/>
            <person name="Kaster A.-K."/>
            <person name="Ovreas L."/>
            <person name="Rohde M."/>
            <person name="Galperin M.Y."/>
            <person name="Jogler C."/>
        </authorList>
    </citation>
    <scope>NUCLEOTIDE SEQUENCE [LARGE SCALE GENOMIC DNA]</scope>
    <source>
        <strain evidence="5 6">Pla163</strain>
    </source>
</reference>
<dbReference type="Gene3D" id="3.30.2350.20">
    <property type="entry name" value="TruD, catalytic domain"/>
    <property type="match status" value="1"/>
</dbReference>
<dbReference type="Pfam" id="PF01142">
    <property type="entry name" value="TruD"/>
    <property type="match status" value="1"/>
</dbReference>
<evidence type="ECO:0000313" key="6">
    <source>
        <dbReference type="Proteomes" id="UP000319342"/>
    </source>
</evidence>
<feature type="compositionally biased region" description="Gly residues" evidence="3">
    <location>
        <begin position="474"/>
        <end position="491"/>
    </location>
</feature>
<feature type="compositionally biased region" description="Gly residues" evidence="3">
    <location>
        <begin position="618"/>
        <end position="647"/>
    </location>
</feature>
<feature type="compositionally biased region" description="Gly residues" evidence="3">
    <location>
        <begin position="450"/>
        <end position="467"/>
    </location>
</feature>
<dbReference type="EMBL" id="CP036290">
    <property type="protein sequence ID" value="QDU85530.1"/>
    <property type="molecule type" value="Genomic_DNA"/>
</dbReference>
<dbReference type="PANTHER" id="PTHR13326">
    <property type="entry name" value="TRNA PSEUDOURIDINE SYNTHASE D"/>
    <property type="match status" value="1"/>
</dbReference>
<dbReference type="InterPro" id="IPR011760">
    <property type="entry name" value="PsdUridine_synth_TruD_insert"/>
</dbReference>
<feature type="compositionally biased region" description="Gly residues" evidence="3">
    <location>
        <begin position="510"/>
        <end position="527"/>
    </location>
</feature>
<dbReference type="SUPFAM" id="SSF55120">
    <property type="entry name" value="Pseudouridine synthase"/>
    <property type="match status" value="1"/>
</dbReference>
<dbReference type="AlphaFoldDB" id="A0A518D225"/>
<feature type="compositionally biased region" description="Gly residues" evidence="3">
    <location>
        <begin position="424"/>
        <end position="442"/>
    </location>
</feature>
<dbReference type="Proteomes" id="UP000319342">
    <property type="component" value="Chromosome"/>
</dbReference>
<evidence type="ECO:0000256" key="1">
    <source>
        <dbReference type="ARBA" id="ARBA00007953"/>
    </source>
</evidence>
<feature type="compositionally biased region" description="Basic and acidic residues" evidence="3">
    <location>
        <begin position="388"/>
        <end position="401"/>
    </location>
</feature>
<feature type="compositionally biased region" description="Gly residues" evidence="3">
    <location>
        <begin position="546"/>
        <end position="587"/>
    </location>
</feature>
<dbReference type="InterPro" id="IPR020103">
    <property type="entry name" value="PsdUridine_synth_cat_dom_sf"/>
</dbReference>
<name>A0A518D225_9BACT</name>
<feature type="region of interest" description="Disordered" evidence="3">
    <location>
        <begin position="388"/>
        <end position="768"/>
    </location>
</feature>
<feature type="domain" description="TRUD" evidence="4">
    <location>
        <begin position="136"/>
        <end position="343"/>
    </location>
</feature>
<proteinExistence type="inferred from homology"/>
<dbReference type="OrthoDB" id="1550679at2"/>
<organism evidence="5 6">
    <name type="scientific">Rohdeia mirabilis</name>
    <dbReference type="NCBI Taxonomy" id="2528008"/>
    <lineage>
        <taxon>Bacteria</taxon>
        <taxon>Pseudomonadati</taxon>
        <taxon>Planctomycetota</taxon>
        <taxon>Planctomycetia</taxon>
        <taxon>Planctomycetia incertae sedis</taxon>
        <taxon>Rohdeia</taxon>
    </lineage>
</organism>